<dbReference type="GO" id="GO:0051607">
    <property type="term" value="P:defense response to virus"/>
    <property type="evidence" value="ECO:0007669"/>
    <property type="project" value="UniProtKB-KW"/>
</dbReference>
<dbReference type="InterPro" id="IPR013343">
    <property type="entry name" value="CRISPR-assoc_prot_Cas4"/>
</dbReference>
<evidence type="ECO:0000256" key="3">
    <source>
        <dbReference type="ARBA" id="ARBA00012768"/>
    </source>
</evidence>
<evidence type="ECO:0000256" key="1">
    <source>
        <dbReference type="ARBA" id="ARBA00001966"/>
    </source>
</evidence>
<comment type="caution">
    <text evidence="15">The sequence shown here is derived from an EMBL/GenBank/DDBJ whole genome shotgun (WGS) entry which is preliminary data.</text>
</comment>
<evidence type="ECO:0000256" key="12">
    <source>
        <dbReference type="ARBA" id="ARBA00023211"/>
    </source>
</evidence>
<evidence type="ECO:0000313" key="15">
    <source>
        <dbReference type="EMBL" id="MCG4748562.1"/>
    </source>
</evidence>
<organism evidence="15 18">
    <name type="scientific">Enterocloster aldenensis</name>
    <dbReference type="NCBI Taxonomy" id="358742"/>
    <lineage>
        <taxon>Bacteria</taxon>
        <taxon>Bacillati</taxon>
        <taxon>Bacillota</taxon>
        <taxon>Clostridia</taxon>
        <taxon>Lachnospirales</taxon>
        <taxon>Lachnospiraceae</taxon>
        <taxon>Enterocloster</taxon>
    </lineage>
</organism>
<evidence type="ECO:0000256" key="11">
    <source>
        <dbReference type="ARBA" id="ARBA00023118"/>
    </source>
</evidence>
<dbReference type="RefSeq" id="WP_165642010.1">
    <property type="nucleotide sequence ID" value="NZ_JAAITT010000057.1"/>
</dbReference>
<evidence type="ECO:0000313" key="17">
    <source>
        <dbReference type="Proteomes" id="UP000669239"/>
    </source>
</evidence>
<reference evidence="15" key="3">
    <citation type="submission" date="2022-01" db="EMBL/GenBank/DDBJ databases">
        <title>Collection of gut derived symbiotic bacterial strains cultured from healthy donors.</title>
        <authorList>
            <person name="Lin H."/>
            <person name="Kohout C."/>
            <person name="Waligurski E."/>
            <person name="Pamer E.G."/>
        </authorList>
    </citation>
    <scope>NUCLEOTIDE SEQUENCE</scope>
    <source>
        <strain evidence="15">DFI.6.55</strain>
    </source>
</reference>
<keyword evidence="12 13" id="KW-0464">Manganese</keyword>
<proteinExistence type="inferred from homology"/>
<feature type="domain" description="DUF83" evidence="14">
    <location>
        <begin position="12"/>
        <end position="199"/>
    </location>
</feature>
<dbReference type="EC" id="3.1.12.1" evidence="3 13"/>
<keyword evidence="11 13" id="KW-0051">Antiviral defense</keyword>
<evidence type="ECO:0000256" key="6">
    <source>
        <dbReference type="ARBA" id="ARBA00022723"/>
    </source>
</evidence>
<protein>
    <recommendedName>
        <fullName evidence="4 13">CRISPR-associated exonuclease Cas4</fullName>
        <ecNumber evidence="3 13">3.1.12.1</ecNumber>
    </recommendedName>
</protein>
<dbReference type="Proteomes" id="UP000669239">
    <property type="component" value="Unassembled WGS sequence"/>
</dbReference>
<dbReference type="GO" id="GO:0004527">
    <property type="term" value="F:exonuclease activity"/>
    <property type="evidence" value="ECO:0007669"/>
    <property type="project" value="UniProtKB-KW"/>
</dbReference>
<dbReference type="NCBIfam" id="TIGR00372">
    <property type="entry name" value="cas4"/>
    <property type="match status" value="1"/>
</dbReference>
<comment type="cofactor">
    <cofactor evidence="13">
        <name>Mg(2+)</name>
        <dbReference type="ChEBI" id="CHEBI:18420"/>
    </cofactor>
    <cofactor evidence="13">
        <name>Mn(2+)</name>
        <dbReference type="ChEBI" id="CHEBI:29035"/>
    </cofactor>
    <text evidence="13">Mg(2+) or Mn(2+) required for ssDNA cleavage activity.</text>
</comment>
<dbReference type="PANTHER" id="PTHR36531:SF6">
    <property type="entry name" value="DNA REPLICATION ATP-DEPENDENT HELICASE_NUCLEASE DNA2"/>
    <property type="match status" value="1"/>
</dbReference>
<evidence type="ECO:0000256" key="5">
    <source>
        <dbReference type="ARBA" id="ARBA00022722"/>
    </source>
</evidence>
<comment type="cofactor">
    <cofactor evidence="1">
        <name>[4Fe-4S] cluster</name>
        <dbReference type="ChEBI" id="CHEBI:49883"/>
    </cofactor>
</comment>
<dbReference type="AlphaFoldDB" id="A0AAW5C383"/>
<gene>
    <name evidence="15" type="primary">cas4</name>
    <name evidence="16" type="ORF">G5B36_25955</name>
    <name evidence="15" type="ORF">L0N08_24415</name>
</gene>
<sequence length="221" mass="25869">MEYREEDFLMLSGIQHFAFCRRQWALIHIEQQWQENEYTVAGELLHKNAHDPFFNEKRKDVKVSRSMPVFSRTMGISGECDIVEFRKSDDGISIHGHRGLYKVYPIEYKKGSPKDTEVDILQLTAQAMCLEEMLSTDIQEGAVFYGETRRRQIVIFSKELKEQVRLSFAEMHQMYDRRYTPKVKWSKSCNACSLKDICLPKLGKAPSVKGYIHKTITEDCR</sequence>
<evidence type="ECO:0000256" key="8">
    <source>
        <dbReference type="ARBA" id="ARBA00022839"/>
    </source>
</evidence>
<reference evidence="16 17" key="1">
    <citation type="journal article" date="2020" name="Cell Host Microbe">
        <title>Functional and Genomic Variation between Human-Derived Isolates of Lachnospiraceae Reveals Inter- and Intra-Species Diversity.</title>
        <authorList>
            <person name="Sorbara M.T."/>
            <person name="Littmann E.R."/>
            <person name="Fontana E."/>
            <person name="Moody T.U."/>
            <person name="Kohout C.E."/>
            <person name="Gjonbalaj M."/>
            <person name="Eaton V."/>
            <person name="Seok R."/>
            <person name="Leiner I.M."/>
            <person name="Pamer E.G."/>
        </authorList>
    </citation>
    <scope>NUCLEOTIDE SEQUENCE [LARGE SCALE GENOMIC DNA]</scope>
    <source>
        <strain evidence="16 17">MSK.1.17</strain>
    </source>
</reference>
<keyword evidence="10 13" id="KW-0411">Iron-sulfur</keyword>
<dbReference type="EMBL" id="JAKNGE010000039">
    <property type="protein sequence ID" value="MCG4748562.1"/>
    <property type="molecule type" value="Genomic_DNA"/>
</dbReference>
<dbReference type="Gene3D" id="3.90.320.10">
    <property type="match status" value="1"/>
</dbReference>
<dbReference type="InterPro" id="IPR051827">
    <property type="entry name" value="Cas4_exonuclease"/>
</dbReference>
<keyword evidence="9 13" id="KW-0408">Iron</keyword>
<name>A0AAW5C383_9FIRM</name>
<evidence type="ECO:0000256" key="7">
    <source>
        <dbReference type="ARBA" id="ARBA00022801"/>
    </source>
</evidence>
<evidence type="ECO:0000256" key="2">
    <source>
        <dbReference type="ARBA" id="ARBA00009189"/>
    </source>
</evidence>
<keyword evidence="7 13" id="KW-0378">Hydrolase</keyword>
<dbReference type="Proteomes" id="UP001299608">
    <property type="component" value="Unassembled WGS sequence"/>
</dbReference>
<dbReference type="GO" id="GO:0046872">
    <property type="term" value="F:metal ion binding"/>
    <property type="evidence" value="ECO:0007669"/>
    <property type="project" value="UniProtKB-KW"/>
</dbReference>
<comment type="similarity">
    <text evidence="2 13">Belongs to the CRISPR-associated exonuclease Cas4 family.</text>
</comment>
<dbReference type="EMBL" id="JAAITT010000057">
    <property type="protein sequence ID" value="NSJ52104.1"/>
    <property type="molecule type" value="Genomic_DNA"/>
</dbReference>
<accession>A0AAW5C383</accession>
<evidence type="ECO:0000256" key="13">
    <source>
        <dbReference type="RuleBase" id="RU365022"/>
    </source>
</evidence>
<dbReference type="Pfam" id="PF01930">
    <property type="entry name" value="Cas_Cas4"/>
    <property type="match status" value="1"/>
</dbReference>
<evidence type="ECO:0000313" key="16">
    <source>
        <dbReference type="EMBL" id="NSJ52104.1"/>
    </source>
</evidence>
<comment type="function">
    <text evidence="13">CRISPR (clustered regularly interspaced short palindromic repeat) is an adaptive immune system that provides protection against mobile genetic elements (viruses, transposable elements and conjugative plasmids). CRISPR clusters contain sequences complementary to antecedent mobile elements and target invading nucleic acids. CRISPR clusters are transcribed and processed into CRISPR RNA (crRNA).</text>
</comment>
<keyword evidence="8 13" id="KW-0269">Exonuclease</keyword>
<dbReference type="GO" id="GO:0051536">
    <property type="term" value="F:iron-sulfur cluster binding"/>
    <property type="evidence" value="ECO:0007669"/>
    <property type="project" value="UniProtKB-KW"/>
</dbReference>
<evidence type="ECO:0000256" key="10">
    <source>
        <dbReference type="ARBA" id="ARBA00023014"/>
    </source>
</evidence>
<dbReference type="PANTHER" id="PTHR36531">
    <property type="entry name" value="CRISPR-ASSOCIATED EXONUCLEASE CAS4"/>
    <property type="match status" value="1"/>
</dbReference>
<evidence type="ECO:0000259" key="14">
    <source>
        <dbReference type="Pfam" id="PF01930"/>
    </source>
</evidence>
<keyword evidence="6 13" id="KW-0479">Metal-binding</keyword>
<dbReference type="InterPro" id="IPR022765">
    <property type="entry name" value="Dna2/Cas4_DUF83"/>
</dbReference>
<evidence type="ECO:0000313" key="18">
    <source>
        <dbReference type="Proteomes" id="UP001299608"/>
    </source>
</evidence>
<evidence type="ECO:0000256" key="9">
    <source>
        <dbReference type="ARBA" id="ARBA00023004"/>
    </source>
</evidence>
<reference evidence="16" key="2">
    <citation type="submission" date="2020-02" db="EMBL/GenBank/DDBJ databases">
        <authorList>
            <person name="Littmann E."/>
            <person name="Sorbara M."/>
        </authorList>
    </citation>
    <scope>NUCLEOTIDE SEQUENCE</scope>
    <source>
        <strain evidence="16">MSK.1.17</strain>
    </source>
</reference>
<keyword evidence="17" id="KW-1185">Reference proteome</keyword>
<keyword evidence="5 13" id="KW-0540">Nuclease</keyword>
<dbReference type="InterPro" id="IPR011604">
    <property type="entry name" value="PDDEXK-like_dom_sf"/>
</dbReference>
<comment type="cofactor">
    <cofactor evidence="13">
        <name>iron-sulfur cluster</name>
        <dbReference type="ChEBI" id="CHEBI:30408"/>
    </cofactor>
</comment>
<evidence type="ECO:0000256" key="4">
    <source>
        <dbReference type="ARBA" id="ARBA00020049"/>
    </source>
</evidence>